<dbReference type="PANTHER" id="PTHR30212">
    <property type="entry name" value="PROTEIN YIIM"/>
    <property type="match status" value="1"/>
</dbReference>
<gene>
    <name evidence="2" type="ORF">MCCS_21620</name>
</gene>
<evidence type="ECO:0000313" key="2">
    <source>
        <dbReference type="EMBL" id="ARQ07751.1"/>
    </source>
</evidence>
<dbReference type="SUPFAM" id="SSF50800">
    <property type="entry name" value="PK beta-barrel domain-like"/>
    <property type="match status" value="1"/>
</dbReference>
<dbReference type="PROSITE" id="PS51340">
    <property type="entry name" value="MOSC"/>
    <property type="match status" value="1"/>
</dbReference>
<dbReference type="STRING" id="1855823.MCCS_21620"/>
<dbReference type="InterPro" id="IPR005163">
    <property type="entry name" value="Tri_helical_YiiM-like"/>
</dbReference>
<dbReference type="GO" id="GO:0003824">
    <property type="term" value="F:catalytic activity"/>
    <property type="evidence" value="ECO:0007669"/>
    <property type="project" value="InterPro"/>
</dbReference>
<dbReference type="InterPro" id="IPR052353">
    <property type="entry name" value="Benzoxazolinone_Detox_Enz"/>
</dbReference>
<evidence type="ECO:0000259" key="1">
    <source>
        <dbReference type="PROSITE" id="PS51340"/>
    </source>
</evidence>
<name>A0A1W7ADV9_9STAP</name>
<protein>
    <submittedName>
        <fullName evidence="2">6-N-hydroxylaminopurine resistance protein</fullName>
    </submittedName>
</protein>
<dbReference type="InterPro" id="IPR011037">
    <property type="entry name" value="Pyrv_Knase-like_insert_dom_sf"/>
</dbReference>
<dbReference type="EMBL" id="CP021059">
    <property type="protein sequence ID" value="ARQ07751.1"/>
    <property type="molecule type" value="Genomic_DNA"/>
</dbReference>
<proteinExistence type="predicted"/>
<dbReference type="RefSeq" id="WP_086043287.1">
    <property type="nucleotide sequence ID" value="NZ_CBCRZA010000007.1"/>
</dbReference>
<dbReference type="OrthoDB" id="9786134at2"/>
<reference evidence="2 3" key="1">
    <citation type="journal article" date="2017" name="Int. J. Syst. Evol. Microbiol.">
        <title>Macrococcus canis sp. nov., a skin bacterium associated with infections in dogs.</title>
        <authorList>
            <person name="Gobeli Brawand S."/>
            <person name="Cotting K."/>
            <person name="Gomez-Sanz E."/>
            <person name="Collaud A."/>
            <person name="Thomann A."/>
            <person name="Brodard I."/>
            <person name="Rodriguez-Campos S."/>
            <person name="Strauss C."/>
            <person name="Perreten V."/>
        </authorList>
    </citation>
    <scope>NUCLEOTIDE SEQUENCE [LARGE SCALE GENOMIC DNA]</scope>
    <source>
        <strain evidence="2 3">KM45013</strain>
    </source>
</reference>
<organism evidence="2 3">
    <name type="scientific">Macrococcoides canis</name>
    <dbReference type="NCBI Taxonomy" id="1855823"/>
    <lineage>
        <taxon>Bacteria</taxon>
        <taxon>Bacillati</taxon>
        <taxon>Bacillota</taxon>
        <taxon>Bacilli</taxon>
        <taxon>Bacillales</taxon>
        <taxon>Staphylococcaceae</taxon>
        <taxon>Macrococcoides</taxon>
    </lineage>
</organism>
<dbReference type="Proteomes" id="UP000194154">
    <property type="component" value="Chromosome"/>
</dbReference>
<evidence type="ECO:0000313" key="3">
    <source>
        <dbReference type="Proteomes" id="UP000194154"/>
    </source>
</evidence>
<sequence>MKVQAMFIGKPKQLGDAHAKDKMQQEWVSAINRDRVDGGFVDALGFNGDEVADKKHHGGVDKAVFCYPYAHYELWRRELHLDIDAGGFGENLCVTGMDESTVHLGDIFEIGDARLQVTQPRKPCWKPARKYGELELSRITEENGRTGWYFKVLVPGEIKEGDKIRLVERLHDAWPIARCNDVMHRSTDMSEVTEMSELPELAETWKVSLQKKLAGHIEDSSRRIYGPNV</sequence>
<dbReference type="GO" id="GO:0030151">
    <property type="term" value="F:molybdenum ion binding"/>
    <property type="evidence" value="ECO:0007669"/>
    <property type="project" value="InterPro"/>
</dbReference>
<dbReference type="GeneID" id="35296245"/>
<accession>A0A1W7ADV9</accession>
<dbReference type="Pfam" id="PF03473">
    <property type="entry name" value="MOSC"/>
    <property type="match status" value="1"/>
</dbReference>
<dbReference type="Pfam" id="PF03475">
    <property type="entry name" value="YiiM_3-alpha"/>
    <property type="match status" value="1"/>
</dbReference>
<dbReference type="InterPro" id="IPR005302">
    <property type="entry name" value="MoCF_Sase_C"/>
</dbReference>
<dbReference type="GO" id="GO:0030170">
    <property type="term" value="F:pyridoxal phosphate binding"/>
    <property type="evidence" value="ECO:0007669"/>
    <property type="project" value="InterPro"/>
</dbReference>
<dbReference type="AlphaFoldDB" id="A0A1W7ADV9"/>
<dbReference type="KEGG" id="mcak:MCCS_21620"/>
<dbReference type="PANTHER" id="PTHR30212:SF2">
    <property type="entry name" value="PROTEIN YIIM"/>
    <property type="match status" value="1"/>
</dbReference>
<keyword evidence="3" id="KW-1185">Reference proteome</keyword>
<dbReference type="Gene3D" id="2.40.33.20">
    <property type="entry name" value="PK beta-barrel domain-like"/>
    <property type="match status" value="1"/>
</dbReference>
<feature type="domain" description="MOSC" evidence="1">
    <location>
        <begin position="33"/>
        <end position="167"/>
    </location>
</feature>